<dbReference type="Proteomes" id="UP001231189">
    <property type="component" value="Unassembled WGS sequence"/>
</dbReference>
<sequence>MENFLSGIMDDSTIPDNLMEECYMCTHEGTYASLSISPPRYMSEYEHIDMTIYAYVGYDVDDMELDTPTDLFGAESIDPFDFVYSNLPKGTHILKQEPDCEHCNAKKFEHETDGFYCRNGNMKLAESEPIPELMRLWSSADADSRHFGRAYVSSMATSHSQLLASAWTTTAQT</sequence>
<name>A0AAD8T550_LOLMU</name>
<dbReference type="EMBL" id="JAUUTY010000003">
    <property type="protein sequence ID" value="KAK1669330.1"/>
    <property type="molecule type" value="Genomic_DNA"/>
</dbReference>
<dbReference type="AlphaFoldDB" id="A0AAD8T550"/>
<accession>A0AAD8T550</accession>
<evidence type="ECO:0000313" key="2">
    <source>
        <dbReference type="Proteomes" id="UP001231189"/>
    </source>
</evidence>
<evidence type="ECO:0000313" key="1">
    <source>
        <dbReference type="EMBL" id="KAK1669330.1"/>
    </source>
</evidence>
<gene>
    <name evidence="1" type="ORF">QYE76_057489</name>
</gene>
<keyword evidence="2" id="KW-1185">Reference proteome</keyword>
<reference evidence="1" key="1">
    <citation type="submission" date="2023-07" db="EMBL/GenBank/DDBJ databases">
        <title>A chromosome-level genome assembly of Lolium multiflorum.</title>
        <authorList>
            <person name="Chen Y."/>
            <person name="Copetti D."/>
            <person name="Kolliker R."/>
            <person name="Studer B."/>
        </authorList>
    </citation>
    <scope>NUCLEOTIDE SEQUENCE</scope>
    <source>
        <strain evidence="1">02402/16</strain>
        <tissue evidence="1">Leaf</tissue>
    </source>
</reference>
<proteinExistence type="predicted"/>
<protein>
    <submittedName>
        <fullName evidence="1">Uncharacterized protein</fullName>
    </submittedName>
</protein>
<organism evidence="1 2">
    <name type="scientific">Lolium multiflorum</name>
    <name type="common">Italian ryegrass</name>
    <name type="synonym">Lolium perenne subsp. multiflorum</name>
    <dbReference type="NCBI Taxonomy" id="4521"/>
    <lineage>
        <taxon>Eukaryota</taxon>
        <taxon>Viridiplantae</taxon>
        <taxon>Streptophyta</taxon>
        <taxon>Embryophyta</taxon>
        <taxon>Tracheophyta</taxon>
        <taxon>Spermatophyta</taxon>
        <taxon>Magnoliopsida</taxon>
        <taxon>Liliopsida</taxon>
        <taxon>Poales</taxon>
        <taxon>Poaceae</taxon>
        <taxon>BOP clade</taxon>
        <taxon>Pooideae</taxon>
        <taxon>Poodae</taxon>
        <taxon>Poeae</taxon>
        <taxon>Poeae Chloroplast Group 2 (Poeae type)</taxon>
        <taxon>Loliodinae</taxon>
        <taxon>Loliinae</taxon>
        <taxon>Lolium</taxon>
    </lineage>
</organism>
<comment type="caution">
    <text evidence="1">The sequence shown here is derived from an EMBL/GenBank/DDBJ whole genome shotgun (WGS) entry which is preliminary data.</text>
</comment>